<evidence type="ECO:0000256" key="3">
    <source>
        <dbReference type="ARBA" id="ARBA00023163"/>
    </source>
</evidence>
<evidence type="ECO:0000313" key="7">
    <source>
        <dbReference type="Proteomes" id="UP000784880"/>
    </source>
</evidence>
<keyword evidence="7" id="KW-1185">Reference proteome</keyword>
<evidence type="ECO:0000313" key="6">
    <source>
        <dbReference type="EMBL" id="MBU9710710.1"/>
    </source>
</evidence>
<evidence type="ECO:0000256" key="2">
    <source>
        <dbReference type="ARBA" id="ARBA00023082"/>
    </source>
</evidence>
<dbReference type="EMBL" id="JAHQCS010000045">
    <property type="protein sequence ID" value="MBU9710710.1"/>
    <property type="molecule type" value="Genomic_DNA"/>
</dbReference>
<dbReference type="Pfam" id="PF08281">
    <property type="entry name" value="Sigma70_r4_2"/>
    <property type="match status" value="1"/>
</dbReference>
<keyword evidence="1" id="KW-0805">Transcription regulation</keyword>
<gene>
    <name evidence="6" type="ORF">KS419_02995</name>
</gene>
<dbReference type="NCBIfam" id="TIGR02937">
    <property type="entry name" value="sigma70-ECF"/>
    <property type="match status" value="1"/>
</dbReference>
<evidence type="ECO:0000259" key="5">
    <source>
        <dbReference type="Pfam" id="PF08281"/>
    </source>
</evidence>
<dbReference type="Pfam" id="PF04542">
    <property type="entry name" value="Sigma70_r2"/>
    <property type="match status" value="1"/>
</dbReference>
<name>A0ABS6JAQ0_9BACI</name>
<organism evidence="6 7">
    <name type="scientific">Evansella tamaricis</name>
    <dbReference type="NCBI Taxonomy" id="2069301"/>
    <lineage>
        <taxon>Bacteria</taxon>
        <taxon>Bacillati</taxon>
        <taxon>Bacillota</taxon>
        <taxon>Bacilli</taxon>
        <taxon>Bacillales</taxon>
        <taxon>Bacillaceae</taxon>
        <taxon>Evansella</taxon>
    </lineage>
</organism>
<dbReference type="InterPro" id="IPR007627">
    <property type="entry name" value="RNA_pol_sigma70_r2"/>
</dbReference>
<dbReference type="InterPro" id="IPR014284">
    <property type="entry name" value="RNA_pol_sigma-70_dom"/>
</dbReference>
<dbReference type="PANTHER" id="PTHR43133:SF60">
    <property type="entry name" value="RNA POLYMERASE SIGMA FACTOR SIGV"/>
    <property type="match status" value="1"/>
</dbReference>
<feature type="domain" description="RNA polymerase sigma factor 70 region 4 type 2" evidence="5">
    <location>
        <begin position="112"/>
        <end position="160"/>
    </location>
</feature>
<dbReference type="CDD" id="cd06171">
    <property type="entry name" value="Sigma70_r4"/>
    <property type="match status" value="1"/>
</dbReference>
<keyword evidence="2" id="KW-0731">Sigma factor</keyword>
<reference evidence="6 7" key="1">
    <citation type="submission" date="2021-06" db="EMBL/GenBank/DDBJ databases">
        <title>Bacillus sp. RD4P76, an endophyte from a halophyte.</title>
        <authorList>
            <person name="Sun J.-Q."/>
        </authorList>
    </citation>
    <scope>NUCLEOTIDE SEQUENCE [LARGE SCALE GENOMIC DNA]</scope>
    <source>
        <strain evidence="6 7">CGMCC 1.15917</strain>
    </source>
</reference>
<protein>
    <submittedName>
        <fullName evidence="6">RNA polymerase sigma factor</fullName>
    </submittedName>
</protein>
<dbReference type="InterPro" id="IPR039425">
    <property type="entry name" value="RNA_pol_sigma-70-like"/>
</dbReference>
<evidence type="ECO:0000259" key="4">
    <source>
        <dbReference type="Pfam" id="PF04542"/>
    </source>
</evidence>
<feature type="domain" description="RNA polymerase sigma-70 region 2" evidence="4">
    <location>
        <begin position="14"/>
        <end position="78"/>
    </location>
</feature>
<dbReference type="Proteomes" id="UP000784880">
    <property type="component" value="Unassembled WGS sequence"/>
</dbReference>
<sequence length="174" mass="20811">MTGEKKKQELFSTMYEEHYLRIKNYIGGMVRDSYLAEDLTQDTFVKAYNHYEALEKKESPKNWLYTIAYHITIDYIRKVKPIIPYDSDFILMNLKDHHPDPSVIMEKRETSEELQTVLHKLKPAYRNVIVLRKLHERTIKETCDELEWSESKVKSTLHRAIPLLEQELRKELVV</sequence>
<comment type="caution">
    <text evidence="6">The sequence shown here is derived from an EMBL/GenBank/DDBJ whole genome shotgun (WGS) entry which is preliminary data.</text>
</comment>
<accession>A0ABS6JAQ0</accession>
<keyword evidence="3" id="KW-0804">Transcription</keyword>
<dbReference type="PANTHER" id="PTHR43133">
    <property type="entry name" value="RNA POLYMERASE ECF-TYPE SIGMA FACTO"/>
    <property type="match status" value="1"/>
</dbReference>
<evidence type="ECO:0000256" key="1">
    <source>
        <dbReference type="ARBA" id="ARBA00023015"/>
    </source>
</evidence>
<dbReference type="RefSeq" id="WP_217064606.1">
    <property type="nucleotide sequence ID" value="NZ_JAHQCS010000045.1"/>
</dbReference>
<dbReference type="InterPro" id="IPR013249">
    <property type="entry name" value="RNA_pol_sigma70_r4_t2"/>
</dbReference>
<proteinExistence type="predicted"/>